<gene>
    <name evidence="1" type="ORF">MM171A00115_0083</name>
    <name evidence="2" type="ORF">MM171B00172_0056</name>
</gene>
<dbReference type="EMBL" id="MT143707">
    <property type="protein sequence ID" value="QJB01330.1"/>
    <property type="molecule type" value="Genomic_DNA"/>
</dbReference>
<organism evidence="1">
    <name type="scientific">viral metagenome</name>
    <dbReference type="NCBI Taxonomy" id="1070528"/>
    <lineage>
        <taxon>unclassified sequences</taxon>
        <taxon>metagenomes</taxon>
        <taxon>organismal metagenomes</taxon>
    </lineage>
</organism>
<proteinExistence type="predicted"/>
<accession>A0A6M3M5A5</accession>
<evidence type="ECO:0000313" key="1">
    <source>
        <dbReference type="EMBL" id="QJB01330.1"/>
    </source>
</evidence>
<evidence type="ECO:0000313" key="2">
    <source>
        <dbReference type="EMBL" id="QJB04814.1"/>
    </source>
</evidence>
<reference evidence="1" key="1">
    <citation type="submission" date="2020-03" db="EMBL/GenBank/DDBJ databases">
        <title>The deep terrestrial virosphere.</title>
        <authorList>
            <person name="Holmfeldt K."/>
            <person name="Nilsson E."/>
            <person name="Simone D."/>
            <person name="Lopez-Fernandez M."/>
            <person name="Wu X."/>
            <person name="de Brujin I."/>
            <person name="Lundin D."/>
            <person name="Andersson A."/>
            <person name="Bertilsson S."/>
            <person name="Dopson M."/>
        </authorList>
    </citation>
    <scope>NUCLEOTIDE SEQUENCE</scope>
    <source>
        <strain evidence="1">MM171A00115</strain>
        <strain evidence="2">MM171B00172</strain>
    </source>
</reference>
<dbReference type="AlphaFoldDB" id="A0A6M3M5A5"/>
<sequence>MNDQENQAALLAAIKDLVIQLSGPRVTPADELWTAEDIANYLKLAADTTERRVVTRPDFPAPLQPCLTGTRAAKRWFAGEVITWARQNRSKLPLPRPGRKAA</sequence>
<protein>
    <submittedName>
        <fullName evidence="1">Uncharacterized protein</fullName>
    </submittedName>
</protein>
<name>A0A6M3M5A5_9ZZZZ</name>
<dbReference type="EMBL" id="MT143890">
    <property type="protein sequence ID" value="QJB04814.1"/>
    <property type="molecule type" value="Genomic_DNA"/>
</dbReference>